<dbReference type="InterPro" id="IPR035228">
    <property type="entry name" value="DUF5340"/>
</dbReference>
<dbReference type="AlphaFoldDB" id="A0A2D2Q5T3"/>
<evidence type="ECO:0000313" key="1">
    <source>
        <dbReference type="EMBL" id="ATS19617.1"/>
    </source>
</evidence>
<organism evidence="1 2">
    <name type="scientific">Parathermosynechococcus lividus PCC 6715</name>
    <dbReference type="NCBI Taxonomy" id="1917166"/>
    <lineage>
        <taxon>Bacteria</taxon>
        <taxon>Bacillati</taxon>
        <taxon>Cyanobacteriota</taxon>
        <taxon>Cyanophyceae</taxon>
        <taxon>Acaryochloridales</taxon>
        <taxon>Thermosynechococcaceae</taxon>
        <taxon>Parathermosynechococcus</taxon>
    </lineage>
</organism>
<proteinExistence type="predicted"/>
<dbReference type="Pfam" id="PF17275">
    <property type="entry name" value="DUF5340"/>
    <property type="match status" value="1"/>
</dbReference>
<dbReference type="KEGG" id="slw:BRW62_10190"/>
<keyword evidence="2" id="KW-1185">Reference proteome</keyword>
<reference evidence="1 2" key="1">
    <citation type="submission" date="2016-11" db="EMBL/GenBank/DDBJ databases">
        <title>Complete genome sequence of thermophilic cyanobacteria strain Synechococcus sp. PCC6715.</title>
        <authorList>
            <person name="Tang J."/>
            <person name="Daroch M."/>
            <person name="Liang Y."/>
            <person name="Jiang D."/>
            <person name="Shah M."/>
        </authorList>
    </citation>
    <scope>NUCLEOTIDE SEQUENCE [LARGE SCALE GENOMIC DNA]</scope>
    <source>
        <strain evidence="1 2">PCC 6715</strain>
    </source>
</reference>
<accession>A0A2D2Q5T3</accession>
<sequence>MPVPSHIHYESLLQILEQASLTSLPPSSPAYQQLHAAVIHLRKALRLQKQFEEEWQLTGGTVDYQWSVNRHLPKDYNT</sequence>
<dbReference type="EMBL" id="CP018092">
    <property type="protein sequence ID" value="ATS19617.1"/>
    <property type="molecule type" value="Genomic_DNA"/>
</dbReference>
<evidence type="ECO:0000313" key="2">
    <source>
        <dbReference type="Proteomes" id="UP000231057"/>
    </source>
</evidence>
<name>A0A2D2Q5T3_PARLV</name>
<gene>
    <name evidence="1" type="ORF">BRW62_10190</name>
</gene>
<protein>
    <submittedName>
        <fullName evidence="1">Uncharacterized protein</fullName>
    </submittedName>
</protein>
<reference evidence="2" key="2">
    <citation type="journal article" date="2022" name="Front. Microbiol.">
        <title>Comparative Genomic Analysis Revealed Distinct Molecular Components and Organization of CO2-Concentrating Mechanism in Thermophilic Cyanobacteria.</title>
        <authorList>
            <person name="Tang J."/>
            <person name="Zhou H."/>
            <person name="Yao D."/>
            <person name="Riaz S."/>
            <person name="You D."/>
            <person name="Klepacz-Smolka A."/>
            <person name="Daroch M."/>
        </authorList>
    </citation>
    <scope>NUCLEOTIDE SEQUENCE [LARGE SCALE GENOMIC DNA]</scope>
    <source>
        <strain evidence="2">PCC 6715</strain>
    </source>
</reference>
<dbReference type="Proteomes" id="UP000231057">
    <property type="component" value="Chromosome"/>
</dbReference>